<evidence type="ECO:0000256" key="5">
    <source>
        <dbReference type="ARBA" id="ARBA00022825"/>
    </source>
</evidence>
<organism evidence="8 9">
    <name type="scientific">Paraferrimonas haliotis</name>
    <dbReference type="NCBI Taxonomy" id="2013866"/>
    <lineage>
        <taxon>Bacteria</taxon>
        <taxon>Pseudomonadati</taxon>
        <taxon>Pseudomonadota</taxon>
        <taxon>Gammaproteobacteria</taxon>
        <taxon>Alteromonadales</taxon>
        <taxon>Ferrimonadaceae</taxon>
        <taxon>Paraferrimonas</taxon>
    </lineage>
</organism>
<dbReference type="Pfam" id="PF07676">
    <property type="entry name" value="PD40"/>
    <property type="match status" value="3"/>
</dbReference>
<gene>
    <name evidence="8" type="ORF">GCM10007894_26570</name>
</gene>
<feature type="signal peptide" evidence="6">
    <location>
        <begin position="1"/>
        <end position="37"/>
    </location>
</feature>
<evidence type="ECO:0000259" key="7">
    <source>
        <dbReference type="Pfam" id="PF00326"/>
    </source>
</evidence>
<reference evidence="8 9" key="1">
    <citation type="journal article" date="2014" name="Int. J. Syst. Evol. Microbiol.">
        <title>Complete genome sequence of Corynebacterium casei LMG S-19264T (=DSM 44701T), isolated from a smear-ripened cheese.</title>
        <authorList>
            <consortium name="US DOE Joint Genome Institute (JGI-PGF)"/>
            <person name="Walter F."/>
            <person name="Albersmeier A."/>
            <person name="Kalinowski J."/>
            <person name="Ruckert C."/>
        </authorList>
    </citation>
    <scope>NUCLEOTIDE SEQUENCE [LARGE SCALE GENOMIC DNA]</scope>
    <source>
        <strain evidence="8 9">NBRC 112785</strain>
    </source>
</reference>
<evidence type="ECO:0000313" key="8">
    <source>
        <dbReference type="EMBL" id="GLS84680.1"/>
    </source>
</evidence>
<proteinExistence type="inferred from homology"/>
<feature type="chain" id="PRO_5041290268" evidence="6">
    <location>
        <begin position="38"/>
        <end position="714"/>
    </location>
</feature>
<dbReference type="Pfam" id="PF00326">
    <property type="entry name" value="Peptidase_S9"/>
    <property type="match status" value="1"/>
</dbReference>
<dbReference type="InterPro" id="IPR011659">
    <property type="entry name" value="WD40"/>
</dbReference>
<dbReference type="GO" id="GO:0004252">
    <property type="term" value="F:serine-type endopeptidase activity"/>
    <property type="evidence" value="ECO:0007669"/>
    <property type="project" value="TreeGrafter"/>
</dbReference>
<accession>A0AA37WZA2</accession>
<feature type="domain" description="Peptidase S9 prolyl oligopeptidase catalytic" evidence="7">
    <location>
        <begin position="507"/>
        <end position="713"/>
    </location>
</feature>
<sequence length="714" mass="79834">MTFRKFRKFRLTQLSIAGLLACSGGFGSALVSTTAIAADATANTATSAETPQAKRAYTVHDLARLNKLHSAAVAPDGKSVVYGLTLVSSDGAKRSDLYRLSLTDANAKPQQLTDNKGTEHSVRFAPDGDSLYFVSARSGSSQLWRLPLTGGEAMQVTDFPLNVDGYKLSNDGKQLVVNMRVFPECKDLACSVERFEQEANRNTSGQVYDQLMVRHWDTWGDHARAHLFVGAFNEQGKVTEVVDVTQGLDTETPPKPFSGMEEVTFTPDGKHIVYTAKAPSKDQSWTTNYDLFQVAVDGSNTTNLTEANLAWDSHPTFSPDGRYMAYLAMKRPGFEADRNAIMLKDTVTGQTKEVAPLWDRSASSLRFGTDNRTLYVTAQDVGQVSMFAVNTQFGDIVPVYSQGYNSIVGQAGDKLVYVHKSLVEPGDLHLIGLDGFGQRRLTEVNQQKLANVQFSDYEQFTFKGWNNETVHGYWIKPYGYQEGKKYPIAFLVHGGPQGSFGNGFSGRWNPQLWAGAGYGVVMIDFHGSTGYGQAFTDSISKDWGGKPLEDLQKGLAAVTKQQPWLDASRACALGGSYGGYMMNWIQGNWSDGFNCLVNHAGLFDMRSMYYVTEELWFPEFEFGGQYHENKELYEKFNPVNYVENWKTPMLVIHGEKDFRVPYGQGLAAFSYMQRNNIPSKLLIYPDENHWILNQENLIQWYDNVFEWMDKWTAK</sequence>
<keyword evidence="4" id="KW-0378">Hydrolase</keyword>
<dbReference type="FunFam" id="3.40.50.1820:FF:000028">
    <property type="entry name" value="S9 family peptidase"/>
    <property type="match status" value="1"/>
</dbReference>
<dbReference type="PANTHER" id="PTHR42776:SF13">
    <property type="entry name" value="DIPEPTIDYL-PEPTIDASE 5"/>
    <property type="match status" value="1"/>
</dbReference>
<keyword evidence="2" id="KW-0645">Protease</keyword>
<evidence type="ECO:0000256" key="6">
    <source>
        <dbReference type="SAM" id="SignalP"/>
    </source>
</evidence>
<comment type="caution">
    <text evidence="8">The sequence shown here is derived from an EMBL/GenBank/DDBJ whole genome shotgun (WGS) entry which is preliminary data.</text>
</comment>
<evidence type="ECO:0000256" key="2">
    <source>
        <dbReference type="ARBA" id="ARBA00022670"/>
    </source>
</evidence>
<dbReference type="PROSITE" id="PS51257">
    <property type="entry name" value="PROKAR_LIPOPROTEIN"/>
    <property type="match status" value="1"/>
</dbReference>
<dbReference type="EMBL" id="BSPO01000003">
    <property type="protein sequence ID" value="GLS84680.1"/>
    <property type="molecule type" value="Genomic_DNA"/>
</dbReference>
<dbReference type="Gene3D" id="2.120.10.30">
    <property type="entry name" value="TolB, C-terminal domain"/>
    <property type="match status" value="2"/>
</dbReference>
<dbReference type="PANTHER" id="PTHR42776">
    <property type="entry name" value="SERINE PEPTIDASE S9 FAMILY MEMBER"/>
    <property type="match status" value="1"/>
</dbReference>
<dbReference type="GO" id="GO:0006508">
    <property type="term" value="P:proteolysis"/>
    <property type="evidence" value="ECO:0007669"/>
    <property type="project" value="UniProtKB-KW"/>
</dbReference>
<dbReference type="Gene3D" id="3.40.50.1820">
    <property type="entry name" value="alpha/beta hydrolase"/>
    <property type="match status" value="1"/>
</dbReference>
<name>A0AA37WZA2_9GAMM</name>
<dbReference type="SUPFAM" id="SSF53474">
    <property type="entry name" value="alpha/beta-Hydrolases"/>
    <property type="match status" value="1"/>
</dbReference>
<evidence type="ECO:0000256" key="4">
    <source>
        <dbReference type="ARBA" id="ARBA00022801"/>
    </source>
</evidence>
<dbReference type="InterPro" id="IPR011042">
    <property type="entry name" value="6-blade_b-propeller_TolB-like"/>
</dbReference>
<keyword evidence="5" id="KW-0720">Serine protease</keyword>
<dbReference type="Proteomes" id="UP001157439">
    <property type="component" value="Unassembled WGS sequence"/>
</dbReference>
<evidence type="ECO:0000313" key="9">
    <source>
        <dbReference type="Proteomes" id="UP001157439"/>
    </source>
</evidence>
<keyword evidence="3 6" id="KW-0732">Signal</keyword>
<protein>
    <submittedName>
        <fullName evidence="8">Peptidase S9</fullName>
    </submittedName>
</protein>
<comment type="similarity">
    <text evidence="1">Belongs to the peptidase S9C family.</text>
</comment>
<dbReference type="InterPro" id="IPR029058">
    <property type="entry name" value="AB_hydrolase_fold"/>
</dbReference>
<evidence type="ECO:0000256" key="3">
    <source>
        <dbReference type="ARBA" id="ARBA00022729"/>
    </source>
</evidence>
<dbReference type="InterPro" id="IPR001375">
    <property type="entry name" value="Peptidase_S9_cat"/>
</dbReference>
<dbReference type="SUPFAM" id="SSF82171">
    <property type="entry name" value="DPP6 N-terminal domain-like"/>
    <property type="match status" value="1"/>
</dbReference>
<dbReference type="AlphaFoldDB" id="A0AA37WZA2"/>
<evidence type="ECO:0000256" key="1">
    <source>
        <dbReference type="ARBA" id="ARBA00010040"/>
    </source>
</evidence>
<keyword evidence="9" id="KW-1185">Reference proteome</keyword>